<organism evidence="2 3">
    <name type="scientific">Weizmannia acidilactici</name>
    <dbReference type="NCBI Taxonomy" id="2607726"/>
    <lineage>
        <taxon>Bacteria</taxon>
        <taxon>Bacillati</taxon>
        <taxon>Bacillota</taxon>
        <taxon>Bacilli</taxon>
        <taxon>Bacillales</taxon>
        <taxon>Bacillaceae</taxon>
        <taxon>Heyndrickxia</taxon>
    </lineage>
</organism>
<dbReference type="PANTHER" id="PTHR42695">
    <property type="entry name" value="GLUTAMINE AMIDOTRANSFERASE YLR126C-RELATED"/>
    <property type="match status" value="1"/>
</dbReference>
<sequence>MHWHGDTFTIPDGAVVLASSEACKNQAFLYGTNIVAFQFHPEVTEKIFQNFLIHAKEDLQLTGTYIQNEETMHAKMPDLSEIRRQFTAFLNAFSLSR</sequence>
<protein>
    <recommendedName>
        <fullName evidence="1">Glutamine amidotransferase domain-containing protein</fullName>
    </recommendedName>
</protein>
<reference evidence="2 3" key="1">
    <citation type="submission" date="2019-09" db="EMBL/GenBank/DDBJ databases">
        <title>Draft genome sequence of Bacillus sp. JC-7.</title>
        <authorList>
            <person name="Tanaka N."/>
            <person name="Shiwa Y."/>
            <person name="Fujita N."/>
            <person name="Tanasupawat S."/>
        </authorList>
    </citation>
    <scope>NUCLEOTIDE SEQUENCE [LARGE SCALE GENOMIC DNA]</scope>
    <source>
        <strain evidence="2 3">JC-7</strain>
    </source>
</reference>
<dbReference type="Gene3D" id="3.40.50.880">
    <property type="match status" value="1"/>
</dbReference>
<dbReference type="EMBL" id="BKZQ01000009">
    <property type="protein sequence ID" value="GER69694.1"/>
    <property type="molecule type" value="Genomic_DNA"/>
</dbReference>
<name>A0A5J4JL24_9BACI</name>
<evidence type="ECO:0000313" key="2">
    <source>
        <dbReference type="EMBL" id="GER69694.1"/>
    </source>
</evidence>
<dbReference type="SUPFAM" id="SSF52317">
    <property type="entry name" value="Class I glutamine amidotransferase-like"/>
    <property type="match status" value="1"/>
</dbReference>
<dbReference type="Proteomes" id="UP000391919">
    <property type="component" value="Unassembled WGS sequence"/>
</dbReference>
<dbReference type="Pfam" id="PF00117">
    <property type="entry name" value="GATase"/>
    <property type="match status" value="1"/>
</dbReference>
<evidence type="ECO:0000313" key="3">
    <source>
        <dbReference type="Proteomes" id="UP000391919"/>
    </source>
</evidence>
<dbReference type="InterPro" id="IPR044992">
    <property type="entry name" value="ChyE-like"/>
</dbReference>
<accession>A0A5J4JL24</accession>
<keyword evidence="3" id="KW-1185">Reference proteome</keyword>
<evidence type="ECO:0000259" key="1">
    <source>
        <dbReference type="Pfam" id="PF00117"/>
    </source>
</evidence>
<gene>
    <name evidence="2" type="ORF">BpJC7_09970</name>
</gene>
<dbReference type="InterPro" id="IPR017926">
    <property type="entry name" value="GATASE"/>
</dbReference>
<feature type="domain" description="Glutamine amidotransferase" evidence="1">
    <location>
        <begin position="2"/>
        <end position="52"/>
    </location>
</feature>
<proteinExistence type="predicted"/>
<dbReference type="PROSITE" id="PS51273">
    <property type="entry name" value="GATASE_TYPE_1"/>
    <property type="match status" value="1"/>
</dbReference>
<dbReference type="InterPro" id="IPR029062">
    <property type="entry name" value="Class_I_gatase-like"/>
</dbReference>
<dbReference type="PANTHER" id="PTHR42695:SF5">
    <property type="entry name" value="GLUTAMINE AMIDOTRANSFERASE YLR126C-RELATED"/>
    <property type="match status" value="1"/>
</dbReference>
<comment type="caution">
    <text evidence="2">The sequence shown here is derived from an EMBL/GenBank/DDBJ whole genome shotgun (WGS) entry which is preliminary data.</text>
</comment>
<dbReference type="AlphaFoldDB" id="A0A5J4JL24"/>
<dbReference type="GO" id="GO:0005829">
    <property type="term" value="C:cytosol"/>
    <property type="evidence" value="ECO:0007669"/>
    <property type="project" value="TreeGrafter"/>
</dbReference>